<evidence type="ECO:0000256" key="7">
    <source>
        <dbReference type="SAM" id="Phobius"/>
    </source>
</evidence>
<evidence type="ECO:0000256" key="3">
    <source>
        <dbReference type="ARBA" id="ARBA00022692"/>
    </source>
</evidence>
<dbReference type="AlphaFoldDB" id="A0A913ZMN4"/>
<dbReference type="OMA" id="HIECKNG"/>
<evidence type="ECO:0000256" key="6">
    <source>
        <dbReference type="SAM" id="MobiDB-lite"/>
    </source>
</evidence>
<dbReference type="EnsemblMetazoa" id="XM_038197084.1">
    <property type="protein sequence ID" value="XP_038053012.1"/>
    <property type="gene ID" value="LOC119725609"/>
</dbReference>
<dbReference type="Proteomes" id="UP000887568">
    <property type="component" value="Unplaced"/>
</dbReference>
<comment type="subcellular location">
    <subcellularLocation>
        <location evidence="1">Membrane</location>
    </subcellularLocation>
</comment>
<feature type="transmembrane region" description="Helical" evidence="7">
    <location>
        <begin position="163"/>
        <end position="189"/>
    </location>
</feature>
<dbReference type="RefSeq" id="XP_038053012.1">
    <property type="nucleotide sequence ID" value="XM_038197084.1"/>
</dbReference>
<feature type="compositionally biased region" description="Basic and acidic residues" evidence="6">
    <location>
        <begin position="45"/>
        <end position="60"/>
    </location>
</feature>
<evidence type="ECO:0000256" key="5">
    <source>
        <dbReference type="ARBA" id="ARBA00023136"/>
    </source>
</evidence>
<keyword evidence="9" id="KW-1185">Reference proteome</keyword>
<keyword evidence="4 7" id="KW-1133">Transmembrane helix</keyword>
<keyword evidence="3 7" id="KW-0812">Transmembrane</keyword>
<dbReference type="Pfam" id="PF04505">
    <property type="entry name" value="CD225"/>
    <property type="match status" value="1"/>
</dbReference>
<reference evidence="8" key="1">
    <citation type="submission" date="2022-11" db="UniProtKB">
        <authorList>
            <consortium name="EnsemblMetazoa"/>
        </authorList>
    </citation>
    <scope>IDENTIFICATION</scope>
</reference>
<evidence type="ECO:0000313" key="9">
    <source>
        <dbReference type="Proteomes" id="UP000887568"/>
    </source>
</evidence>
<protein>
    <submittedName>
        <fullName evidence="8">Uncharacterized protein</fullName>
    </submittedName>
</protein>
<feature type="region of interest" description="Disordered" evidence="6">
    <location>
        <begin position="1"/>
        <end position="102"/>
    </location>
</feature>
<sequence length="192" mass="20758">METAGNSQEVLISESQSIDTITEENQSSMTSLAQSNPGGSLSYDRLLDPTKTEESKHRNGSDWGSPQVKFDNGQHTARNEANTDPCNNIEELGNGRPRTPSAMEDGIPEMFPRDADVLPTAILVSCCCPVCGCVAISLASKARRLRQAGKYHASAQATEASTWWAWSAALSGCFILLGLALSVMIFLLMKYI</sequence>
<evidence type="ECO:0000256" key="2">
    <source>
        <dbReference type="ARBA" id="ARBA00006843"/>
    </source>
</evidence>
<organism evidence="8 9">
    <name type="scientific">Patiria miniata</name>
    <name type="common">Bat star</name>
    <name type="synonym">Asterina miniata</name>
    <dbReference type="NCBI Taxonomy" id="46514"/>
    <lineage>
        <taxon>Eukaryota</taxon>
        <taxon>Metazoa</taxon>
        <taxon>Echinodermata</taxon>
        <taxon>Eleutherozoa</taxon>
        <taxon>Asterozoa</taxon>
        <taxon>Asteroidea</taxon>
        <taxon>Valvatacea</taxon>
        <taxon>Valvatida</taxon>
        <taxon>Asterinidae</taxon>
        <taxon>Patiria</taxon>
    </lineage>
</organism>
<evidence type="ECO:0000256" key="1">
    <source>
        <dbReference type="ARBA" id="ARBA00004370"/>
    </source>
</evidence>
<keyword evidence="5 7" id="KW-0472">Membrane</keyword>
<dbReference type="GeneID" id="119725609"/>
<feature type="compositionally biased region" description="Polar residues" evidence="6">
    <location>
        <begin position="73"/>
        <end position="86"/>
    </location>
</feature>
<comment type="similarity">
    <text evidence="2">Belongs to the CD225/Dispanin family.</text>
</comment>
<name>A0A913ZMN4_PATMI</name>
<dbReference type="GO" id="GO:0016020">
    <property type="term" value="C:membrane"/>
    <property type="evidence" value="ECO:0007669"/>
    <property type="project" value="UniProtKB-SubCell"/>
</dbReference>
<evidence type="ECO:0000313" key="8">
    <source>
        <dbReference type="EnsemblMetazoa" id="XP_038053012.1"/>
    </source>
</evidence>
<dbReference type="OrthoDB" id="10479966at2759"/>
<feature type="compositionally biased region" description="Polar residues" evidence="6">
    <location>
        <begin position="1"/>
        <end position="39"/>
    </location>
</feature>
<dbReference type="InterPro" id="IPR007593">
    <property type="entry name" value="CD225/Dispanin_fam"/>
</dbReference>
<proteinExistence type="inferred from homology"/>
<evidence type="ECO:0000256" key="4">
    <source>
        <dbReference type="ARBA" id="ARBA00022989"/>
    </source>
</evidence>
<accession>A0A913ZMN4</accession>